<reference evidence="2 3" key="1">
    <citation type="submission" date="2019-02" db="EMBL/GenBank/DDBJ databases">
        <title>Genome sequencing of the rare red list fungi Hericium alpestre (H. flagellum).</title>
        <authorList>
            <person name="Buettner E."/>
            <person name="Kellner H."/>
        </authorList>
    </citation>
    <scope>NUCLEOTIDE SEQUENCE [LARGE SCALE GENOMIC DNA]</scope>
    <source>
        <strain evidence="2 3">DSM 108284</strain>
    </source>
</reference>
<sequence length="277" mass="30991">MASASSFSHDPSVSYDNYNVGGYPSNVQGIQAGPLLTVEPSRVYSDSRRSSSTHTSNKYTSNKQPTASSFRCHSEKEEIKAKMRPMQTRMRLPPVNPAHAESTPLPSSIAEKRKDRSPSPSAPEGSQPEPKKTKSSSKCAVKAATARVRRNTDLAELASRLPPALYLSEDVPTAKNVPQAIIHIDQQKAEIERLRSEVNRLHAEAAHQRSIHAAEMLQADGHANEIMEQLMKRDSTIVELQRIDQWRSQQLKITEARIGTLEKELQHWKIRFAHEQS</sequence>
<feature type="region of interest" description="Disordered" evidence="1">
    <location>
        <begin position="1"/>
        <end position="142"/>
    </location>
</feature>
<comment type="caution">
    <text evidence="2">The sequence shown here is derived from an EMBL/GenBank/DDBJ whole genome shotgun (WGS) entry which is preliminary data.</text>
</comment>
<evidence type="ECO:0000313" key="3">
    <source>
        <dbReference type="Proteomes" id="UP000298061"/>
    </source>
</evidence>
<gene>
    <name evidence="2" type="ORF">EWM64_g5131</name>
</gene>
<feature type="compositionally biased region" description="Polar residues" evidence="1">
    <location>
        <begin position="53"/>
        <end position="71"/>
    </location>
</feature>
<protein>
    <submittedName>
        <fullName evidence="2">Uncharacterized protein</fullName>
    </submittedName>
</protein>
<proteinExistence type="predicted"/>
<feature type="compositionally biased region" description="Polar residues" evidence="1">
    <location>
        <begin position="1"/>
        <end position="17"/>
    </location>
</feature>
<keyword evidence="3" id="KW-1185">Reference proteome</keyword>
<dbReference type="EMBL" id="SFCI01000597">
    <property type="protein sequence ID" value="TFY78881.1"/>
    <property type="molecule type" value="Genomic_DNA"/>
</dbReference>
<evidence type="ECO:0000256" key="1">
    <source>
        <dbReference type="SAM" id="MobiDB-lite"/>
    </source>
</evidence>
<evidence type="ECO:0000313" key="2">
    <source>
        <dbReference type="EMBL" id="TFY78881.1"/>
    </source>
</evidence>
<feature type="compositionally biased region" description="Basic and acidic residues" evidence="1">
    <location>
        <begin position="72"/>
        <end position="81"/>
    </location>
</feature>
<organism evidence="2 3">
    <name type="scientific">Hericium alpestre</name>
    <dbReference type="NCBI Taxonomy" id="135208"/>
    <lineage>
        <taxon>Eukaryota</taxon>
        <taxon>Fungi</taxon>
        <taxon>Dikarya</taxon>
        <taxon>Basidiomycota</taxon>
        <taxon>Agaricomycotina</taxon>
        <taxon>Agaricomycetes</taxon>
        <taxon>Russulales</taxon>
        <taxon>Hericiaceae</taxon>
        <taxon>Hericium</taxon>
    </lineage>
</organism>
<name>A0A4Y9ZY69_9AGAM</name>
<dbReference type="AlphaFoldDB" id="A0A4Y9ZY69"/>
<dbReference type="Proteomes" id="UP000298061">
    <property type="component" value="Unassembled WGS sequence"/>
</dbReference>
<accession>A0A4Y9ZY69</accession>